<feature type="non-terminal residue" evidence="1">
    <location>
        <position position="89"/>
    </location>
</feature>
<reference evidence="1" key="1">
    <citation type="submission" date="2015-07" db="EMBL/GenBank/DDBJ databases">
        <title>Adaptation to a free-living lifestyle via gene acquisitions in the diplomonad Trepomonas sp. PC1.</title>
        <authorList>
            <person name="Xu F."/>
            <person name="Jerlstrom-Hultqvist J."/>
            <person name="Kolisko M."/>
            <person name="Simpson A.G.B."/>
            <person name="Roger A.J."/>
            <person name="Svard S.G."/>
            <person name="Andersson J.O."/>
        </authorList>
    </citation>
    <scope>NUCLEOTIDE SEQUENCE</scope>
    <source>
        <strain evidence="1">PC1</strain>
    </source>
</reference>
<gene>
    <name evidence="1" type="ORF">TPC1_11824</name>
</gene>
<dbReference type="GO" id="GO:0016853">
    <property type="term" value="F:isomerase activity"/>
    <property type="evidence" value="ECO:0007669"/>
    <property type="project" value="UniProtKB-KW"/>
</dbReference>
<dbReference type="Gene3D" id="3.40.50.300">
    <property type="entry name" value="P-loop containing nucleotide triphosphate hydrolases"/>
    <property type="match status" value="1"/>
</dbReference>
<proteinExistence type="predicted"/>
<name>A0A146KEV4_9EUKA</name>
<dbReference type="Gene3D" id="1.10.8.60">
    <property type="match status" value="1"/>
</dbReference>
<organism evidence="1">
    <name type="scientific">Trepomonas sp. PC1</name>
    <dbReference type="NCBI Taxonomy" id="1076344"/>
    <lineage>
        <taxon>Eukaryota</taxon>
        <taxon>Metamonada</taxon>
        <taxon>Diplomonadida</taxon>
        <taxon>Hexamitidae</taxon>
        <taxon>Hexamitinae</taxon>
        <taxon>Trepomonas</taxon>
    </lineage>
</organism>
<feature type="non-terminal residue" evidence="1">
    <location>
        <position position="1"/>
    </location>
</feature>
<dbReference type="InterPro" id="IPR027417">
    <property type="entry name" value="P-loop_NTPase"/>
</dbReference>
<accession>A0A146KEV4</accession>
<dbReference type="EMBL" id="GDID01001353">
    <property type="protein sequence ID" value="JAP95253.1"/>
    <property type="molecule type" value="Transcribed_RNA"/>
</dbReference>
<sequence>PNNIDCVIRKRLEKRLYCTLPDWQTRKLIITKSLMYFEQNYNFDQIEELKDVSGGFTVLELQMIIDDALITPRRKPNTNTEVNIETIIE</sequence>
<evidence type="ECO:0000313" key="1">
    <source>
        <dbReference type="EMBL" id="JAP95253.1"/>
    </source>
</evidence>
<keyword evidence="1" id="KW-0413">Isomerase</keyword>
<protein>
    <submittedName>
        <fullName evidence="1">Topoisomerase II</fullName>
    </submittedName>
</protein>
<dbReference type="AlphaFoldDB" id="A0A146KEV4"/>